<reference evidence="3" key="1">
    <citation type="submission" date="2018-09" db="EMBL/GenBank/DDBJ databases">
        <authorList>
            <person name="Livingstone P.G."/>
            <person name="Whitworth D.E."/>
        </authorList>
    </citation>
    <scope>NUCLEOTIDE SEQUENCE [LARGE SCALE GENOMIC DNA]</scope>
    <source>
        <strain evidence="3">AB047A</strain>
    </source>
</reference>
<evidence type="ECO:0000313" key="3">
    <source>
        <dbReference type="Proteomes" id="UP000282656"/>
    </source>
</evidence>
<protein>
    <submittedName>
        <fullName evidence="2">DUF2019 domain-containing protein</fullName>
    </submittedName>
</protein>
<dbReference type="Proteomes" id="UP000282656">
    <property type="component" value="Unassembled WGS sequence"/>
</dbReference>
<dbReference type="InterPro" id="IPR018568">
    <property type="entry name" value="DUF2019"/>
</dbReference>
<accession>A0A3A8QUP0</accession>
<sequence length="126" mass="13717">MSMKTRDLKALGTEELLSRFREVSARHGRLLNARDTRAANKDYLLAAAVRKELRTRGPDAEKCLLVLLTDPEPGTRYWAATAALGFAPSEAECARALLAEPPPTLLSVSAAMTLDAWKNGTLPPVE</sequence>
<dbReference type="AlphaFoldDB" id="A0A3A8QUP0"/>
<dbReference type="InterPro" id="IPR016024">
    <property type="entry name" value="ARM-type_fold"/>
</dbReference>
<proteinExistence type="predicted"/>
<dbReference type="Gene3D" id="1.25.40.70">
    <property type="entry name" value="Phosphatidylinositol 3-kinase, accessory domain (PIK)"/>
    <property type="match status" value="1"/>
</dbReference>
<keyword evidence="3" id="KW-1185">Reference proteome</keyword>
<dbReference type="Pfam" id="PF09450">
    <property type="entry name" value="DUF2019"/>
    <property type="match status" value="1"/>
</dbReference>
<name>A0A3A8QUP0_9BACT</name>
<dbReference type="InterPro" id="IPR042236">
    <property type="entry name" value="PI3K_accessory_sf"/>
</dbReference>
<dbReference type="SUPFAM" id="SSF48371">
    <property type="entry name" value="ARM repeat"/>
    <property type="match status" value="1"/>
</dbReference>
<feature type="domain" description="DUF2019" evidence="1">
    <location>
        <begin position="14"/>
        <end position="116"/>
    </location>
</feature>
<evidence type="ECO:0000313" key="2">
    <source>
        <dbReference type="EMBL" id="RKH71468.1"/>
    </source>
</evidence>
<dbReference type="EMBL" id="RAWM01000015">
    <property type="protein sequence ID" value="RKH71468.1"/>
    <property type="molecule type" value="Genomic_DNA"/>
</dbReference>
<organism evidence="2 3">
    <name type="scientific">Corallococcus interemptor</name>
    <dbReference type="NCBI Taxonomy" id="2316720"/>
    <lineage>
        <taxon>Bacteria</taxon>
        <taxon>Pseudomonadati</taxon>
        <taxon>Myxococcota</taxon>
        <taxon>Myxococcia</taxon>
        <taxon>Myxococcales</taxon>
        <taxon>Cystobacterineae</taxon>
        <taxon>Myxococcaceae</taxon>
        <taxon>Corallococcus</taxon>
    </lineage>
</organism>
<gene>
    <name evidence="2" type="ORF">D7X96_08095</name>
</gene>
<comment type="caution">
    <text evidence="2">The sequence shown here is derived from an EMBL/GenBank/DDBJ whole genome shotgun (WGS) entry which is preliminary data.</text>
</comment>
<evidence type="ECO:0000259" key="1">
    <source>
        <dbReference type="Pfam" id="PF09450"/>
    </source>
</evidence>